<feature type="region of interest" description="Disordered" evidence="1">
    <location>
        <begin position="1"/>
        <end position="81"/>
    </location>
</feature>
<reference evidence="2" key="3">
    <citation type="journal article" date="2017" name="Nature">
        <title>Genome sequence of the progenitor of the wheat D genome Aegilops tauschii.</title>
        <authorList>
            <person name="Luo M.C."/>
            <person name="Gu Y.Q."/>
            <person name="Puiu D."/>
            <person name="Wang H."/>
            <person name="Twardziok S.O."/>
            <person name="Deal K.R."/>
            <person name="Huo N."/>
            <person name="Zhu T."/>
            <person name="Wang L."/>
            <person name="Wang Y."/>
            <person name="McGuire P.E."/>
            <person name="Liu S."/>
            <person name="Long H."/>
            <person name="Ramasamy R.K."/>
            <person name="Rodriguez J.C."/>
            <person name="Van S.L."/>
            <person name="Yuan L."/>
            <person name="Wang Z."/>
            <person name="Xia Z."/>
            <person name="Xiao L."/>
            <person name="Anderson O.D."/>
            <person name="Ouyang S."/>
            <person name="Liang Y."/>
            <person name="Zimin A.V."/>
            <person name="Pertea G."/>
            <person name="Qi P."/>
            <person name="Bennetzen J.L."/>
            <person name="Dai X."/>
            <person name="Dawson M.W."/>
            <person name="Muller H.G."/>
            <person name="Kugler K."/>
            <person name="Rivarola-Duarte L."/>
            <person name="Spannagl M."/>
            <person name="Mayer K.F.X."/>
            <person name="Lu F.H."/>
            <person name="Bevan M.W."/>
            <person name="Leroy P."/>
            <person name="Li P."/>
            <person name="You F.M."/>
            <person name="Sun Q."/>
            <person name="Liu Z."/>
            <person name="Lyons E."/>
            <person name="Wicker T."/>
            <person name="Salzberg S.L."/>
            <person name="Devos K.M."/>
            <person name="Dvorak J."/>
        </authorList>
    </citation>
    <scope>NUCLEOTIDE SEQUENCE [LARGE SCALE GENOMIC DNA]</scope>
    <source>
        <strain evidence="2">cv. AL8/78</strain>
    </source>
</reference>
<reference evidence="2" key="5">
    <citation type="journal article" date="2021" name="G3 (Bethesda)">
        <title>Aegilops tauschii genome assembly Aet v5.0 features greater sequence contiguity and improved annotation.</title>
        <authorList>
            <person name="Wang L."/>
            <person name="Zhu T."/>
            <person name="Rodriguez J.C."/>
            <person name="Deal K.R."/>
            <person name="Dubcovsky J."/>
            <person name="McGuire P.E."/>
            <person name="Lux T."/>
            <person name="Spannagl M."/>
            <person name="Mayer K.F.X."/>
            <person name="Baldrich P."/>
            <person name="Meyers B.C."/>
            <person name="Huo N."/>
            <person name="Gu Y.Q."/>
            <person name="Zhou H."/>
            <person name="Devos K.M."/>
            <person name="Bennetzen J.L."/>
            <person name="Unver T."/>
            <person name="Budak H."/>
            <person name="Gulick P.J."/>
            <person name="Galiba G."/>
            <person name="Kalapos B."/>
            <person name="Nelson D.R."/>
            <person name="Li P."/>
            <person name="You F.M."/>
            <person name="Luo M.C."/>
            <person name="Dvorak J."/>
        </authorList>
    </citation>
    <scope>NUCLEOTIDE SEQUENCE [LARGE SCALE GENOMIC DNA]</scope>
    <source>
        <strain evidence="2">cv. AL8/78</strain>
    </source>
</reference>
<name>A0A453GDV8_AEGTS</name>
<keyword evidence="3" id="KW-1185">Reference proteome</keyword>
<sequence length="101" mass="11157">PHEGSEVQHTRTNPPLPPFLLPTSPLPPNSADSPRRSPIRPSLGGHHRRPPSRRSIDPFPPPPASSPAHESILQHSRGSTLGQATQLKELRHWHPLIQVLI</sequence>
<reference evidence="3" key="1">
    <citation type="journal article" date="2014" name="Science">
        <title>Ancient hybridizations among the ancestral genomes of bread wheat.</title>
        <authorList>
            <consortium name="International Wheat Genome Sequencing Consortium,"/>
            <person name="Marcussen T."/>
            <person name="Sandve S.R."/>
            <person name="Heier L."/>
            <person name="Spannagl M."/>
            <person name="Pfeifer M."/>
            <person name="Jakobsen K.S."/>
            <person name="Wulff B.B."/>
            <person name="Steuernagel B."/>
            <person name="Mayer K.F."/>
            <person name="Olsen O.A."/>
        </authorList>
    </citation>
    <scope>NUCLEOTIDE SEQUENCE [LARGE SCALE GENOMIC DNA]</scope>
    <source>
        <strain evidence="3">cv. AL8/78</strain>
    </source>
</reference>
<reference evidence="2" key="4">
    <citation type="submission" date="2019-03" db="UniProtKB">
        <authorList>
            <consortium name="EnsemblPlants"/>
        </authorList>
    </citation>
    <scope>IDENTIFICATION</scope>
</reference>
<organism evidence="2 3">
    <name type="scientific">Aegilops tauschii subsp. strangulata</name>
    <name type="common">Goatgrass</name>
    <dbReference type="NCBI Taxonomy" id="200361"/>
    <lineage>
        <taxon>Eukaryota</taxon>
        <taxon>Viridiplantae</taxon>
        <taxon>Streptophyta</taxon>
        <taxon>Embryophyta</taxon>
        <taxon>Tracheophyta</taxon>
        <taxon>Spermatophyta</taxon>
        <taxon>Magnoliopsida</taxon>
        <taxon>Liliopsida</taxon>
        <taxon>Poales</taxon>
        <taxon>Poaceae</taxon>
        <taxon>BOP clade</taxon>
        <taxon>Pooideae</taxon>
        <taxon>Triticodae</taxon>
        <taxon>Triticeae</taxon>
        <taxon>Triticinae</taxon>
        <taxon>Aegilops</taxon>
    </lineage>
</organism>
<dbReference type="EnsemblPlants" id="AET3Gv20976200.2">
    <property type="protein sequence ID" value="AET3Gv20976200.2"/>
    <property type="gene ID" value="AET3Gv20976200"/>
</dbReference>
<dbReference type="Proteomes" id="UP000015105">
    <property type="component" value="Chromosome 3D"/>
</dbReference>
<accession>A0A453GDV8</accession>
<evidence type="ECO:0000313" key="2">
    <source>
        <dbReference type="EnsemblPlants" id="AET3Gv20976200.2"/>
    </source>
</evidence>
<reference evidence="3" key="2">
    <citation type="journal article" date="2017" name="Nat. Plants">
        <title>The Aegilops tauschii genome reveals multiple impacts of transposons.</title>
        <authorList>
            <person name="Zhao G."/>
            <person name="Zou C."/>
            <person name="Li K."/>
            <person name="Wang K."/>
            <person name="Li T."/>
            <person name="Gao L."/>
            <person name="Zhang X."/>
            <person name="Wang H."/>
            <person name="Yang Z."/>
            <person name="Liu X."/>
            <person name="Jiang W."/>
            <person name="Mao L."/>
            <person name="Kong X."/>
            <person name="Jiao Y."/>
            <person name="Jia J."/>
        </authorList>
    </citation>
    <scope>NUCLEOTIDE SEQUENCE [LARGE SCALE GENOMIC DNA]</scope>
    <source>
        <strain evidence="3">cv. AL8/78</strain>
    </source>
</reference>
<dbReference type="AlphaFoldDB" id="A0A453GDV8"/>
<evidence type="ECO:0000313" key="3">
    <source>
        <dbReference type="Proteomes" id="UP000015105"/>
    </source>
</evidence>
<proteinExistence type="predicted"/>
<dbReference type="Gramene" id="AET3Gv20976200.2">
    <property type="protein sequence ID" value="AET3Gv20976200.2"/>
    <property type="gene ID" value="AET3Gv20976200"/>
</dbReference>
<feature type="compositionally biased region" description="Pro residues" evidence="1">
    <location>
        <begin position="14"/>
        <end position="28"/>
    </location>
</feature>
<evidence type="ECO:0000256" key="1">
    <source>
        <dbReference type="SAM" id="MobiDB-lite"/>
    </source>
</evidence>
<protein>
    <submittedName>
        <fullName evidence="2">Uncharacterized protein</fullName>
    </submittedName>
</protein>